<evidence type="ECO:0000313" key="1">
    <source>
        <dbReference type="EMBL" id="KAJ7995773.1"/>
    </source>
</evidence>
<dbReference type="EMBL" id="CM055748">
    <property type="protein sequence ID" value="KAJ7995773.1"/>
    <property type="molecule type" value="Genomic_DNA"/>
</dbReference>
<organism evidence="1 2">
    <name type="scientific">Dallia pectoralis</name>
    <name type="common">Alaska blackfish</name>
    <dbReference type="NCBI Taxonomy" id="75939"/>
    <lineage>
        <taxon>Eukaryota</taxon>
        <taxon>Metazoa</taxon>
        <taxon>Chordata</taxon>
        <taxon>Craniata</taxon>
        <taxon>Vertebrata</taxon>
        <taxon>Euteleostomi</taxon>
        <taxon>Actinopterygii</taxon>
        <taxon>Neopterygii</taxon>
        <taxon>Teleostei</taxon>
        <taxon>Protacanthopterygii</taxon>
        <taxon>Esociformes</taxon>
        <taxon>Umbridae</taxon>
        <taxon>Dallia</taxon>
    </lineage>
</organism>
<evidence type="ECO:0000313" key="2">
    <source>
        <dbReference type="Proteomes" id="UP001157502"/>
    </source>
</evidence>
<name>A0ACC2FWP2_DALPE</name>
<dbReference type="Proteomes" id="UP001157502">
    <property type="component" value="Chromosome 21"/>
</dbReference>
<reference evidence="1" key="1">
    <citation type="submission" date="2021-05" db="EMBL/GenBank/DDBJ databases">
        <authorList>
            <person name="Pan Q."/>
            <person name="Jouanno E."/>
            <person name="Zahm M."/>
            <person name="Klopp C."/>
            <person name="Cabau C."/>
            <person name="Louis A."/>
            <person name="Berthelot C."/>
            <person name="Parey E."/>
            <person name="Roest Crollius H."/>
            <person name="Montfort J."/>
            <person name="Robinson-Rechavi M."/>
            <person name="Bouchez O."/>
            <person name="Lampietro C."/>
            <person name="Lopez Roques C."/>
            <person name="Donnadieu C."/>
            <person name="Postlethwait J."/>
            <person name="Bobe J."/>
            <person name="Dillon D."/>
            <person name="Chandos A."/>
            <person name="von Hippel F."/>
            <person name="Guiguen Y."/>
        </authorList>
    </citation>
    <scope>NUCLEOTIDE SEQUENCE</scope>
    <source>
        <strain evidence="1">YG-Jan2019</strain>
    </source>
</reference>
<comment type="caution">
    <text evidence="1">The sequence shown here is derived from an EMBL/GenBank/DDBJ whole genome shotgun (WGS) entry which is preliminary data.</text>
</comment>
<proteinExistence type="predicted"/>
<accession>A0ACC2FWP2</accession>
<sequence>MTVNICPSLLPTSVQSSHLISMFPGHCQFPYGLSPVHPLQSLCEGNLPLQPCTNICEAQHSFQPPHCWLPDLHQLCNGCYVSKEDMKRLNYLTWLLTETELPACCRPTPRTSRDPGPVWTFGASGRLTHSACLRYHSEDPIVEEPCHAAWNMKRTNSAQRAPWPNERYRRAPVLCLLSLLFSLPFSWIVGVISQGGPGWQLGQVIPLATHPAVAVEEL</sequence>
<protein>
    <submittedName>
        <fullName evidence="1">Uncharacterized protein</fullName>
    </submittedName>
</protein>
<keyword evidence="2" id="KW-1185">Reference proteome</keyword>
<gene>
    <name evidence="1" type="ORF">DPEC_G00248060</name>
</gene>